<feature type="transmembrane region" description="Helical" evidence="9">
    <location>
        <begin position="407"/>
        <end position="426"/>
    </location>
</feature>
<feature type="domain" description="Na+/H+ antiporter NhaC-like C-terminal" evidence="10">
    <location>
        <begin position="159"/>
        <end position="450"/>
    </location>
</feature>
<feature type="transmembrane region" description="Helical" evidence="9">
    <location>
        <begin position="229"/>
        <end position="250"/>
    </location>
</feature>
<keyword evidence="4" id="KW-1003">Cell membrane</keyword>
<feature type="transmembrane region" description="Helical" evidence="9">
    <location>
        <begin position="109"/>
        <end position="138"/>
    </location>
</feature>
<evidence type="ECO:0000256" key="5">
    <source>
        <dbReference type="ARBA" id="ARBA00022692"/>
    </source>
</evidence>
<dbReference type="PANTHER" id="PTHR33451:SF3">
    <property type="entry name" value="MALATE-2H(+)_NA(+)-LACTATE ANTIPORTER"/>
    <property type="match status" value="1"/>
</dbReference>
<sequence length="474" mass="51575">MQNEEKKISVFQSVLLLVIVMAMILWSVSVNINIVLPLLFGWGVVYIFTIINKKDFTVIFNAGLDSLRKAAGAMILIMVVGVLVSAFISAGTLQSFIYYGLRLIHPSYFLIGSFIILSLMTMAIGTTFGSVASVGIAIMGIGRVLGIPDGLTAATILSGAQFGNRLTPIADTPILTSTLTGGDMFKHIKYQLWTAVPSAIIPLIIYYFLGMQYGGNDFDSPIVSEVLSVLEANTNISVITLLPFVVLIGLMAAKVQAIPSVLGGIVTAALIAYFYQGEDLVSILRPMLSGHQVETGNYIVNQLLNQGGLYSMTSSVFTIIVAVIFGGMIEKLGVINSILSPIVPKLKTRTSLTAMVILTEYFVNMAASASHLGHIITAEFFVPIFKERNEAPEMLSRAMADGMSGSMFFPWHNMTIFFTGVLGVTWGQYMPYMYMIYLIPIFNILSAKTGIGWLEKEQEDTVIIKGEEALNETV</sequence>
<dbReference type="RefSeq" id="WP_313793560.1">
    <property type="nucleotide sequence ID" value="NZ_CP102453.1"/>
</dbReference>
<proteinExistence type="inferred from homology"/>
<comment type="subcellular location">
    <subcellularLocation>
        <location evidence="1">Cell membrane</location>
        <topology evidence="1">Multi-pass membrane protein</topology>
    </subcellularLocation>
</comment>
<keyword evidence="3" id="KW-0050">Antiport</keyword>
<evidence type="ECO:0000256" key="9">
    <source>
        <dbReference type="SAM" id="Phobius"/>
    </source>
</evidence>
<dbReference type="Pfam" id="PF03553">
    <property type="entry name" value="Na_H_antiporter"/>
    <property type="match status" value="1"/>
</dbReference>
<gene>
    <name evidence="11" type="ORF">NRE15_14425</name>
</gene>
<accession>A0ABY5P5M8</accession>
<feature type="transmembrane region" description="Helical" evidence="9">
    <location>
        <begin position="9"/>
        <end position="28"/>
    </location>
</feature>
<dbReference type="InterPro" id="IPR052180">
    <property type="entry name" value="NhaC_Na-H+_Antiporter"/>
</dbReference>
<keyword evidence="12" id="KW-1185">Reference proteome</keyword>
<keyword evidence="6 9" id="KW-1133">Transmembrane helix</keyword>
<feature type="transmembrane region" description="Helical" evidence="9">
    <location>
        <begin position="432"/>
        <end position="454"/>
    </location>
</feature>
<protein>
    <recommendedName>
        <fullName evidence="10">Na+/H+ antiporter NhaC-like C-terminal domain-containing protein</fullName>
    </recommendedName>
</protein>
<evidence type="ECO:0000256" key="4">
    <source>
        <dbReference type="ARBA" id="ARBA00022475"/>
    </source>
</evidence>
<name>A0ABY5P5M8_9LACT</name>
<evidence type="ECO:0000256" key="3">
    <source>
        <dbReference type="ARBA" id="ARBA00022449"/>
    </source>
</evidence>
<dbReference type="EMBL" id="CP102453">
    <property type="protein sequence ID" value="UUX34058.1"/>
    <property type="molecule type" value="Genomic_DNA"/>
</dbReference>
<feature type="transmembrane region" description="Helical" evidence="9">
    <location>
        <begin position="190"/>
        <end position="209"/>
    </location>
</feature>
<evidence type="ECO:0000259" key="10">
    <source>
        <dbReference type="Pfam" id="PF03553"/>
    </source>
</evidence>
<evidence type="ECO:0000256" key="8">
    <source>
        <dbReference type="ARBA" id="ARBA00038435"/>
    </source>
</evidence>
<feature type="transmembrane region" description="Helical" evidence="9">
    <location>
        <begin position="34"/>
        <end position="52"/>
    </location>
</feature>
<dbReference type="InterPro" id="IPR018461">
    <property type="entry name" value="Na/H_Antiport_NhaC-like_C"/>
</dbReference>
<evidence type="ECO:0000256" key="2">
    <source>
        <dbReference type="ARBA" id="ARBA00022448"/>
    </source>
</evidence>
<evidence type="ECO:0000256" key="1">
    <source>
        <dbReference type="ARBA" id="ARBA00004651"/>
    </source>
</evidence>
<comment type="similarity">
    <text evidence="8">Belongs to the NhaC Na(+)/H(+) (TC 2.A.35) antiporter family.</text>
</comment>
<keyword evidence="2" id="KW-0813">Transport</keyword>
<dbReference type="Proteomes" id="UP001315967">
    <property type="component" value="Chromosome"/>
</dbReference>
<evidence type="ECO:0000256" key="7">
    <source>
        <dbReference type="ARBA" id="ARBA00023136"/>
    </source>
</evidence>
<evidence type="ECO:0000256" key="6">
    <source>
        <dbReference type="ARBA" id="ARBA00022989"/>
    </source>
</evidence>
<feature type="transmembrane region" description="Helical" evidence="9">
    <location>
        <begin position="309"/>
        <end position="329"/>
    </location>
</feature>
<reference evidence="11 12" key="1">
    <citation type="submission" date="2022-08" db="EMBL/GenBank/DDBJ databases">
        <title>Aerococcaceae sp. nov isolated from spoiled eye mask.</title>
        <authorList>
            <person name="Zhou G."/>
            <person name="Xie X.-B."/>
            <person name="Shi Q.-S."/>
            <person name="Wang Y.-S."/>
            <person name="Wen X."/>
            <person name="Peng H."/>
            <person name="Yang X.-J."/>
            <person name="Tao H.-B."/>
            <person name="Huang X.-M."/>
        </authorList>
    </citation>
    <scope>NUCLEOTIDE SEQUENCE [LARGE SCALE GENOMIC DNA]</scope>
    <source>
        <strain evidence="12">DM20194951</strain>
    </source>
</reference>
<evidence type="ECO:0000313" key="12">
    <source>
        <dbReference type="Proteomes" id="UP001315967"/>
    </source>
</evidence>
<dbReference type="PANTHER" id="PTHR33451">
    <property type="entry name" value="MALATE-2H(+)/NA(+)-LACTATE ANTIPORTER"/>
    <property type="match status" value="1"/>
</dbReference>
<keyword evidence="5 9" id="KW-0812">Transmembrane</keyword>
<organism evidence="11 12">
    <name type="scientific">Fundicoccus culcitae</name>
    <dbReference type="NCBI Taxonomy" id="2969821"/>
    <lineage>
        <taxon>Bacteria</taxon>
        <taxon>Bacillati</taxon>
        <taxon>Bacillota</taxon>
        <taxon>Bacilli</taxon>
        <taxon>Lactobacillales</taxon>
        <taxon>Aerococcaceae</taxon>
        <taxon>Fundicoccus</taxon>
    </lineage>
</organism>
<feature type="transmembrane region" description="Helical" evidence="9">
    <location>
        <begin position="257"/>
        <end position="275"/>
    </location>
</feature>
<evidence type="ECO:0000313" key="11">
    <source>
        <dbReference type="EMBL" id="UUX34058.1"/>
    </source>
</evidence>
<keyword evidence="7 9" id="KW-0472">Membrane</keyword>
<feature type="transmembrane region" description="Helical" evidence="9">
    <location>
        <begin position="73"/>
        <end position="97"/>
    </location>
</feature>